<gene>
    <name evidence="2" type="ORF">HGRIS_001383</name>
</gene>
<name>A0ABR3JP55_9AGAR</name>
<feature type="compositionally biased region" description="Polar residues" evidence="1">
    <location>
        <begin position="32"/>
        <end position="42"/>
    </location>
</feature>
<organism evidence="2 3">
    <name type="scientific">Hohenbuehelia grisea</name>
    <dbReference type="NCBI Taxonomy" id="104357"/>
    <lineage>
        <taxon>Eukaryota</taxon>
        <taxon>Fungi</taxon>
        <taxon>Dikarya</taxon>
        <taxon>Basidiomycota</taxon>
        <taxon>Agaricomycotina</taxon>
        <taxon>Agaricomycetes</taxon>
        <taxon>Agaricomycetidae</taxon>
        <taxon>Agaricales</taxon>
        <taxon>Pleurotineae</taxon>
        <taxon>Pleurotaceae</taxon>
        <taxon>Hohenbuehelia</taxon>
    </lineage>
</organism>
<evidence type="ECO:0000313" key="2">
    <source>
        <dbReference type="EMBL" id="KAL0957599.1"/>
    </source>
</evidence>
<dbReference type="Proteomes" id="UP001556367">
    <property type="component" value="Unassembled WGS sequence"/>
</dbReference>
<protein>
    <submittedName>
        <fullName evidence="2">Uncharacterized protein</fullName>
    </submittedName>
</protein>
<accession>A0ABR3JP55</accession>
<evidence type="ECO:0000313" key="3">
    <source>
        <dbReference type="Proteomes" id="UP001556367"/>
    </source>
</evidence>
<comment type="caution">
    <text evidence="2">The sequence shown here is derived from an EMBL/GenBank/DDBJ whole genome shotgun (WGS) entry which is preliminary data.</text>
</comment>
<evidence type="ECO:0000256" key="1">
    <source>
        <dbReference type="SAM" id="MobiDB-lite"/>
    </source>
</evidence>
<dbReference type="EMBL" id="JASNQZ010000005">
    <property type="protein sequence ID" value="KAL0957599.1"/>
    <property type="molecule type" value="Genomic_DNA"/>
</dbReference>
<proteinExistence type="predicted"/>
<feature type="region of interest" description="Disordered" evidence="1">
    <location>
        <begin position="30"/>
        <end position="61"/>
    </location>
</feature>
<reference evidence="3" key="1">
    <citation type="submission" date="2024-06" db="EMBL/GenBank/DDBJ databases">
        <title>Multi-omics analyses provide insights into the biosynthesis of the anticancer antibiotic pleurotin in Hohenbuehelia grisea.</title>
        <authorList>
            <person name="Weaver J.A."/>
            <person name="Alberti F."/>
        </authorList>
    </citation>
    <scope>NUCLEOTIDE SEQUENCE [LARGE SCALE GENOMIC DNA]</scope>
    <source>
        <strain evidence="3">T-177</strain>
    </source>
</reference>
<keyword evidence="3" id="KW-1185">Reference proteome</keyword>
<sequence>MDTDPNNQCKVFVVASESQTTPQSIFARINPSFPTGSPISRSGRQRARLRPHPSTSRVSRYPPLLSTVESGTTTRPFCCSVNIDRNPTSIVGRAEYAASNIKAAKDIMTDCENTHLMIKNMFPLGVYWPFNAGVRVSIDNWQALIDIDY</sequence>